<accession>A0A2W7INW3</accession>
<evidence type="ECO:0000256" key="1">
    <source>
        <dbReference type="ARBA" id="ARBA00023027"/>
    </source>
</evidence>
<sequence length="337" mass="36747">MQPILVTGAAGFIGHAVSRALLAQGRAVFGVDNLTPYYDPRLKAARLADLRGRAGFSFRQIDLADGPATLAAFAEVLPQAVVHLAAQAGVRHSLDHPRAYTSANVEGFLSILEACRAHPVAHLVYASSSSVYGANTKVPFSEKDPVERPVSLYAATKRANELMAQTYSHLFRIPASGLRFFTVYGPWGRPDMAYFKFTDAITAGREIDLYNHGKMWRDFTYIDEVVEAILRLVGTPPADQAPAEAPGRVDPAVPHCLFNIGNHTPVALERFVAVLETALGQTARTRLLPMQPGDVERTYADVAALHRAVGFAPRTPIEEGLARFVAWYRSAENPLRG</sequence>
<feature type="domain" description="NAD-dependent epimerase/dehydratase" evidence="2">
    <location>
        <begin position="4"/>
        <end position="237"/>
    </location>
</feature>
<dbReference type="InterPro" id="IPR001509">
    <property type="entry name" value="Epimerase_deHydtase"/>
</dbReference>
<dbReference type="EMBL" id="QKYU01000022">
    <property type="protein sequence ID" value="PZW41077.1"/>
    <property type="molecule type" value="Genomic_DNA"/>
</dbReference>
<keyword evidence="4" id="KW-1185">Reference proteome</keyword>
<proteinExistence type="predicted"/>
<dbReference type="Proteomes" id="UP000249688">
    <property type="component" value="Unassembled WGS sequence"/>
</dbReference>
<keyword evidence="1" id="KW-0520">NAD</keyword>
<reference evidence="3 4" key="1">
    <citation type="submission" date="2018-06" db="EMBL/GenBank/DDBJ databases">
        <title>Genomic Encyclopedia of Archaeal and Bacterial Type Strains, Phase II (KMG-II): from individual species to whole genera.</title>
        <authorList>
            <person name="Goeker M."/>
        </authorList>
    </citation>
    <scope>NUCLEOTIDE SEQUENCE [LARGE SCALE GENOMIC DNA]</scope>
    <source>
        <strain evidence="3 4">DSM 24525</strain>
    </source>
</reference>
<dbReference type="Gene3D" id="3.40.50.720">
    <property type="entry name" value="NAD(P)-binding Rossmann-like Domain"/>
    <property type="match status" value="1"/>
</dbReference>
<evidence type="ECO:0000313" key="4">
    <source>
        <dbReference type="Proteomes" id="UP000249688"/>
    </source>
</evidence>
<dbReference type="Pfam" id="PF01370">
    <property type="entry name" value="Epimerase"/>
    <property type="match status" value="1"/>
</dbReference>
<dbReference type="OrthoDB" id="9801785at2"/>
<evidence type="ECO:0000313" key="3">
    <source>
        <dbReference type="EMBL" id="PZW41077.1"/>
    </source>
</evidence>
<dbReference type="PANTHER" id="PTHR43574">
    <property type="entry name" value="EPIMERASE-RELATED"/>
    <property type="match status" value="1"/>
</dbReference>
<dbReference type="RefSeq" id="WP_111399629.1">
    <property type="nucleotide sequence ID" value="NZ_QKYU01000022.1"/>
</dbReference>
<comment type="caution">
    <text evidence="3">The sequence shown here is derived from an EMBL/GenBank/DDBJ whole genome shotgun (WGS) entry which is preliminary data.</text>
</comment>
<name>A0A2W7INW3_9PROT</name>
<evidence type="ECO:0000259" key="2">
    <source>
        <dbReference type="Pfam" id="PF01370"/>
    </source>
</evidence>
<dbReference type="AlphaFoldDB" id="A0A2W7INW3"/>
<gene>
    <name evidence="3" type="ORF">C8P66_12264</name>
</gene>
<dbReference type="InterPro" id="IPR036291">
    <property type="entry name" value="NAD(P)-bd_dom_sf"/>
</dbReference>
<protein>
    <submittedName>
        <fullName evidence="3">UDP-glucuronate 4-epimerase</fullName>
    </submittedName>
</protein>
<organism evidence="3 4">
    <name type="scientific">Humitalea rosea</name>
    <dbReference type="NCBI Taxonomy" id="990373"/>
    <lineage>
        <taxon>Bacteria</taxon>
        <taxon>Pseudomonadati</taxon>
        <taxon>Pseudomonadota</taxon>
        <taxon>Alphaproteobacteria</taxon>
        <taxon>Acetobacterales</taxon>
        <taxon>Roseomonadaceae</taxon>
        <taxon>Humitalea</taxon>
    </lineage>
</organism>
<dbReference type="PRINTS" id="PR01713">
    <property type="entry name" value="NUCEPIMERASE"/>
</dbReference>
<dbReference type="SUPFAM" id="SSF51735">
    <property type="entry name" value="NAD(P)-binding Rossmann-fold domains"/>
    <property type="match status" value="1"/>
</dbReference>